<evidence type="ECO:0000256" key="8">
    <source>
        <dbReference type="SAM" id="Phobius"/>
    </source>
</evidence>
<evidence type="ECO:0000256" key="6">
    <source>
        <dbReference type="ARBA" id="ARBA00023136"/>
    </source>
</evidence>
<evidence type="ECO:0000256" key="5">
    <source>
        <dbReference type="ARBA" id="ARBA00022989"/>
    </source>
</evidence>
<accession>A0A0H2ZST0</accession>
<evidence type="ECO:0000256" key="2">
    <source>
        <dbReference type="ARBA" id="ARBA00004829"/>
    </source>
</evidence>
<dbReference type="GO" id="GO:0016117">
    <property type="term" value="P:carotenoid biosynthetic process"/>
    <property type="evidence" value="ECO:0007669"/>
    <property type="project" value="UniProtKB-KW"/>
</dbReference>
<evidence type="ECO:0000259" key="9">
    <source>
        <dbReference type="Pfam" id="PF18916"/>
    </source>
</evidence>
<feature type="transmembrane region" description="Helical" evidence="8">
    <location>
        <begin position="34"/>
        <end position="53"/>
    </location>
</feature>
<proteinExistence type="predicted"/>
<dbReference type="RefSeq" id="WP_011725732.1">
    <property type="nucleotide sequence ID" value="NC_008595.1"/>
</dbReference>
<gene>
    <name evidence="10" type="ordered locus">MAV_3888</name>
</gene>
<dbReference type="Pfam" id="PF18916">
    <property type="entry name" value="Lycopene_cyc"/>
    <property type="match status" value="1"/>
</dbReference>
<keyword evidence="6 8" id="KW-0472">Membrane</keyword>
<keyword evidence="7" id="KW-0413">Isomerase</keyword>
<keyword evidence="4" id="KW-0125">Carotenoid biosynthesis</keyword>
<dbReference type="AlphaFoldDB" id="A0A0H2ZST0"/>
<keyword evidence="3 8" id="KW-0812">Transmembrane</keyword>
<dbReference type="Proteomes" id="UP000001574">
    <property type="component" value="Chromosome"/>
</dbReference>
<reference evidence="10 11" key="1">
    <citation type="submission" date="2006-10" db="EMBL/GenBank/DDBJ databases">
        <authorList>
            <person name="Fleischmann R.D."/>
            <person name="Dodson R.J."/>
            <person name="Haft D.H."/>
            <person name="Merkel J.S."/>
            <person name="Nelson W.C."/>
            <person name="Fraser C.M."/>
        </authorList>
    </citation>
    <scope>NUCLEOTIDE SEQUENCE [LARGE SCALE GENOMIC DNA]</scope>
    <source>
        <strain evidence="10 11">104</strain>
    </source>
</reference>
<dbReference type="GO" id="GO:0016872">
    <property type="term" value="F:intramolecular lyase activity"/>
    <property type="evidence" value="ECO:0007669"/>
    <property type="project" value="InterPro"/>
</dbReference>
<organism evidence="10 11">
    <name type="scientific">Mycobacterium avium (strain 104)</name>
    <dbReference type="NCBI Taxonomy" id="243243"/>
    <lineage>
        <taxon>Bacteria</taxon>
        <taxon>Bacillati</taxon>
        <taxon>Actinomycetota</taxon>
        <taxon>Actinomycetes</taxon>
        <taxon>Mycobacteriales</taxon>
        <taxon>Mycobacteriaceae</taxon>
        <taxon>Mycobacterium</taxon>
        <taxon>Mycobacterium avium complex (MAC)</taxon>
    </lineage>
</organism>
<evidence type="ECO:0000256" key="3">
    <source>
        <dbReference type="ARBA" id="ARBA00022692"/>
    </source>
</evidence>
<comment type="subcellular location">
    <subcellularLocation>
        <location evidence="1">Membrane</location>
        <topology evidence="1">Multi-pass membrane protein</topology>
    </subcellularLocation>
</comment>
<evidence type="ECO:0000256" key="7">
    <source>
        <dbReference type="ARBA" id="ARBA00023235"/>
    </source>
</evidence>
<evidence type="ECO:0000313" key="11">
    <source>
        <dbReference type="Proteomes" id="UP000001574"/>
    </source>
</evidence>
<dbReference type="HOGENOM" id="CLU_147290_0_0_11"/>
<dbReference type="KEGG" id="mav:MAV_3888"/>
<name>A0A0H2ZST0_MYCA1</name>
<protein>
    <submittedName>
        <fullName evidence="10">Lycopene cyclase</fullName>
    </submittedName>
</protein>
<feature type="domain" description="Lycopene cyclase" evidence="9">
    <location>
        <begin position="12"/>
        <end position="97"/>
    </location>
</feature>
<feature type="transmembrane region" description="Helical" evidence="8">
    <location>
        <begin position="6"/>
        <end position="25"/>
    </location>
</feature>
<dbReference type="GO" id="GO:0045436">
    <property type="term" value="F:lycopene beta cyclase activity"/>
    <property type="evidence" value="ECO:0007669"/>
    <property type="project" value="UniProtKB-ARBA"/>
</dbReference>
<dbReference type="GO" id="GO:0016020">
    <property type="term" value="C:membrane"/>
    <property type="evidence" value="ECO:0007669"/>
    <property type="project" value="UniProtKB-SubCell"/>
</dbReference>
<sequence>MTGLGYTLPAALAVVIVCAAELTVLRTGLFRRPAYWLSMLIVLGFQVPVDGWLTKLSSPMVIYDDRQISGLRFPFDIPVEDFLFGFAMVTAVLLLWERRRARR</sequence>
<evidence type="ECO:0000256" key="4">
    <source>
        <dbReference type="ARBA" id="ARBA00022746"/>
    </source>
</evidence>
<evidence type="ECO:0000256" key="1">
    <source>
        <dbReference type="ARBA" id="ARBA00004141"/>
    </source>
</evidence>
<comment type="pathway">
    <text evidence="2">Carotenoid biosynthesis.</text>
</comment>
<dbReference type="EMBL" id="CP000479">
    <property type="protein sequence ID" value="ABK64768.1"/>
    <property type="molecule type" value="Genomic_DNA"/>
</dbReference>
<dbReference type="NCBIfam" id="TIGR03462">
    <property type="entry name" value="CarR_dom_SF"/>
    <property type="match status" value="1"/>
</dbReference>
<keyword evidence="5 8" id="KW-1133">Transmembrane helix</keyword>
<dbReference type="InterPro" id="IPR017825">
    <property type="entry name" value="Lycopene_cyclase_dom"/>
</dbReference>
<feature type="transmembrane region" description="Helical" evidence="8">
    <location>
        <begin position="73"/>
        <end position="96"/>
    </location>
</feature>
<evidence type="ECO:0000313" key="10">
    <source>
        <dbReference type="EMBL" id="ABK64768.1"/>
    </source>
</evidence>